<reference evidence="2 3" key="1">
    <citation type="journal article" date="2016" name="Sci. Rep.">
        <title>The Dendrobium catenatum Lindl. genome sequence provides insights into polysaccharide synthase, floral development and adaptive evolution.</title>
        <authorList>
            <person name="Zhang G.Q."/>
            <person name="Xu Q."/>
            <person name="Bian C."/>
            <person name="Tsai W.C."/>
            <person name="Yeh C.M."/>
            <person name="Liu K.W."/>
            <person name="Yoshida K."/>
            <person name="Zhang L.S."/>
            <person name="Chang S.B."/>
            <person name="Chen F."/>
            <person name="Shi Y."/>
            <person name="Su Y.Y."/>
            <person name="Zhang Y.Q."/>
            <person name="Chen L.J."/>
            <person name="Yin Y."/>
            <person name="Lin M."/>
            <person name="Huang H."/>
            <person name="Deng H."/>
            <person name="Wang Z.W."/>
            <person name="Zhu S.L."/>
            <person name="Zhao X."/>
            <person name="Deng C."/>
            <person name="Niu S.C."/>
            <person name="Huang J."/>
            <person name="Wang M."/>
            <person name="Liu G.H."/>
            <person name="Yang H.J."/>
            <person name="Xiao X.J."/>
            <person name="Hsiao Y.Y."/>
            <person name="Wu W.L."/>
            <person name="Chen Y.Y."/>
            <person name="Mitsuda N."/>
            <person name="Ohme-Takagi M."/>
            <person name="Luo Y.B."/>
            <person name="Van de Peer Y."/>
            <person name="Liu Z.J."/>
        </authorList>
    </citation>
    <scope>NUCLEOTIDE SEQUENCE [LARGE SCALE GENOMIC DNA]</scope>
    <source>
        <tissue evidence="2">The whole plant</tissue>
    </source>
</reference>
<dbReference type="GO" id="GO:0019748">
    <property type="term" value="P:secondary metabolic process"/>
    <property type="evidence" value="ECO:0007669"/>
    <property type="project" value="TreeGrafter"/>
</dbReference>
<dbReference type="Proteomes" id="UP000233837">
    <property type="component" value="Unassembled WGS sequence"/>
</dbReference>
<dbReference type="GO" id="GO:0004185">
    <property type="term" value="F:serine-type carboxypeptidase activity"/>
    <property type="evidence" value="ECO:0007669"/>
    <property type="project" value="InterPro"/>
</dbReference>
<dbReference type="GO" id="GO:0006508">
    <property type="term" value="P:proteolysis"/>
    <property type="evidence" value="ECO:0007669"/>
    <property type="project" value="InterPro"/>
</dbReference>
<proteinExistence type="inferred from homology"/>
<dbReference type="GO" id="GO:0016747">
    <property type="term" value="F:acyltransferase activity, transferring groups other than amino-acyl groups"/>
    <property type="evidence" value="ECO:0007669"/>
    <property type="project" value="TreeGrafter"/>
</dbReference>
<gene>
    <name evidence="2" type="primary">SCPL20</name>
    <name evidence="2" type="ORF">MA16_Dca017245</name>
</gene>
<dbReference type="STRING" id="906689.A0A2I0VER2"/>
<accession>A0A2I0VER2</accession>
<dbReference type="EMBL" id="KZ503722">
    <property type="protein sequence ID" value="PKU61912.1"/>
    <property type="molecule type" value="Genomic_DNA"/>
</dbReference>
<evidence type="ECO:0000256" key="1">
    <source>
        <dbReference type="ARBA" id="ARBA00009431"/>
    </source>
</evidence>
<organism evidence="2 3">
    <name type="scientific">Dendrobium catenatum</name>
    <dbReference type="NCBI Taxonomy" id="906689"/>
    <lineage>
        <taxon>Eukaryota</taxon>
        <taxon>Viridiplantae</taxon>
        <taxon>Streptophyta</taxon>
        <taxon>Embryophyta</taxon>
        <taxon>Tracheophyta</taxon>
        <taxon>Spermatophyta</taxon>
        <taxon>Magnoliopsida</taxon>
        <taxon>Liliopsida</taxon>
        <taxon>Asparagales</taxon>
        <taxon>Orchidaceae</taxon>
        <taxon>Epidendroideae</taxon>
        <taxon>Malaxideae</taxon>
        <taxon>Dendrobiinae</taxon>
        <taxon>Dendrobium</taxon>
    </lineage>
</organism>
<dbReference type="PANTHER" id="PTHR11802">
    <property type="entry name" value="SERINE PROTEASE FAMILY S10 SERINE CARBOXYPEPTIDASE"/>
    <property type="match status" value="1"/>
</dbReference>
<dbReference type="PANTHER" id="PTHR11802:SF254">
    <property type="entry name" value="SERINE CARBOXYPEPTIDASE-LIKE 20"/>
    <property type="match status" value="1"/>
</dbReference>
<comment type="similarity">
    <text evidence="1">Belongs to the peptidase S10 family.</text>
</comment>
<evidence type="ECO:0000313" key="3">
    <source>
        <dbReference type="Proteomes" id="UP000233837"/>
    </source>
</evidence>
<keyword evidence="3" id="KW-1185">Reference proteome</keyword>
<keyword evidence="2" id="KW-0378">Hydrolase</keyword>
<evidence type="ECO:0000313" key="2">
    <source>
        <dbReference type="EMBL" id="PKU61912.1"/>
    </source>
</evidence>
<reference evidence="2 3" key="2">
    <citation type="journal article" date="2017" name="Nature">
        <title>The Apostasia genome and the evolution of orchids.</title>
        <authorList>
            <person name="Zhang G.Q."/>
            <person name="Liu K.W."/>
            <person name="Li Z."/>
            <person name="Lohaus R."/>
            <person name="Hsiao Y.Y."/>
            <person name="Niu S.C."/>
            <person name="Wang J.Y."/>
            <person name="Lin Y.C."/>
            <person name="Xu Q."/>
            <person name="Chen L.J."/>
            <person name="Yoshida K."/>
            <person name="Fujiwara S."/>
            <person name="Wang Z.W."/>
            <person name="Zhang Y.Q."/>
            <person name="Mitsuda N."/>
            <person name="Wang M."/>
            <person name="Liu G.H."/>
            <person name="Pecoraro L."/>
            <person name="Huang H.X."/>
            <person name="Xiao X.J."/>
            <person name="Lin M."/>
            <person name="Wu X.Y."/>
            <person name="Wu W.L."/>
            <person name="Chen Y.Y."/>
            <person name="Chang S.B."/>
            <person name="Sakamoto S."/>
            <person name="Ohme-Takagi M."/>
            <person name="Yagi M."/>
            <person name="Zeng S.J."/>
            <person name="Shen C.Y."/>
            <person name="Yeh C.M."/>
            <person name="Luo Y.B."/>
            <person name="Tsai W.C."/>
            <person name="Van de Peer Y."/>
            <person name="Liu Z.J."/>
        </authorList>
    </citation>
    <scope>NUCLEOTIDE SEQUENCE [LARGE SCALE GENOMIC DNA]</scope>
    <source>
        <tissue evidence="2">The whole plant</tissue>
    </source>
</reference>
<dbReference type="SUPFAM" id="SSF53474">
    <property type="entry name" value="alpha/beta-Hydrolases"/>
    <property type="match status" value="1"/>
</dbReference>
<sequence>MEVCNDLYTLSIAEINTNGIEVCGKAIGSGIGNVFPACVKMPHLNSTDKADLVQCSQDARRNVNEGSDPKFVRPGIVDMGAEEEKLEQFLADIDEEDPSNMQMTASESFENQEGSMVGPSKFIAELTEAPESALVSHLPGFKRTFPSKHYAGYVTIDKNHGKNLYYYFVEYEHNREKDPLVLWLNGDPGCSSIDGFVYEHGPFNFKSGGTLDFKESSTFLDITDMVHYDTTYEVMGLAFHPNFTSNGCLTQTTSCFGRYQGVISEFTVNGFSSTTSSKATSAFPSKVKKDFHHGASICRTSWRANSFWT</sequence>
<protein>
    <submittedName>
        <fullName evidence="2">Serine carboxypeptidase-like 20</fullName>
    </submittedName>
</protein>
<name>A0A2I0VER2_9ASPA</name>
<dbReference type="InterPro" id="IPR001563">
    <property type="entry name" value="Peptidase_S10"/>
</dbReference>
<keyword evidence="2" id="KW-0645">Protease</keyword>
<dbReference type="Gene3D" id="3.40.50.1820">
    <property type="entry name" value="alpha/beta hydrolase"/>
    <property type="match status" value="1"/>
</dbReference>
<keyword evidence="2" id="KW-0121">Carboxypeptidase</keyword>
<dbReference type="Pfam" id="PF00450">
    <property type="entry name" value="Peptidase_S10"/>
    <property type="match status" value="1"/>
</dbReference>
<dbReference type="AlphaFoldDB" id="A0A2I0VER2"/>
<dbReference type="InterPro" id="IPR029058">
    <property type="entry name" value="AB_hydrolase_fold"/>
</dbReference>